<feature type="compositionally biased region" description="Polar residues" evidence="1">
    <location>
        <begin position="1"/>
        <end position="16"/>
    </location>
</feature>
<dbReference type="Proteomes" id="UP001054837">
    <property type="component" value="Unassembled WGS sequence"/>
</dbReference>
<protein>
    <submittedName>
        <fullName evidence="2">Uncharacterized protein</fullName>
    </submittedName>
</protein>
<evidence type="ECO:0000313" key="2">
    <source>
        <dbReference type="EMBL" id="GIY28450.1"/>
    </source>
</evidence>
<reference evidence="2 3" key="1">
    <citation type="submission" date="2021-06" db="EMBL/GenBank/DDBJ databases">
        <title>Caerostris darwini draft genome.</title>
        <authorList>
            <person name="Kono N."/>
            <person name="Arakawa K."/>
        </authorList>
    </citation>
    <scope>NUCLEOTIDE SEQUENCE [LARGE SCALE GENOMIC DNA]</scope>
</reference>
<name>A0AAV4S488_9ARAC</name>
<sequence>MHSVSQHMFNDTTQHNIKGDHKAEAVRTVSRWLLKLNPALNASERGKLLRRATELINNRNSACGPLNTKLLQTKLLHAPPYDAPISHKKRGMCRIKPSTGTAFCQLCFQTGPVQHSIAGICHFAASCCFNFSAVATLWHLPQLALGHFGGAS</sequence>
<dbReference type="AlphaFoldDB" id="A0AAV4S488"/>
<proteinExistence type="predicted"/>
<keyword evidence="3" id="KW-1185">Reference proteome</keyword>
<organism evidence="2 3">
    <name type="scientific">Caerostris darwini</name>
    <dbReference type="NCBI Taxonomy" id="1538125"/>
    <lineage>
        <taxon>Eukaryota</taxon>
        <taxon>Metazoa</taxon>
        <taxon>Ecdysozoa</taxon>
        <taxon>Arthropoda</taxon>
        <taxon>Chelicerata</taxon>
        <taxon>Arachnida</taxon>
        <taxon>Araneae</taxon>
        <taxon>Araneomorphae</taxon>
        <taxon>Entelegynae</taxon>
        <taxon>Araneoidea</taxon>
        <taxon>Araneidae</taxon>
        <taxon>Caerostris</taxon>
    </lineage>
</organism>
<feature type="region of interest" description="Disordered" evidence="1">
    <location>
        <begin position="1"/>
        <end position="21"/>
    </location>
</feature>
<comment type="caution">
    <text evidence="2">The sequence shown here is derived from an EMBL/GenBank/DDBJ whole genome shotgun (WGS) entry which is preliminary data.</text>
</comment>
<gene>
    <name evidence="2" type="ORF">CDAR_87731</name>
</gene>
<evidence type="ECO:0000313" key="3">
    <source>
        <dbReference type="Proteomes" id="UP001054837"/>
    </source>
</evidence>
<dbReference type="EMBL" id="BPLQ01007175">
    <property type="protein sequence ID" value="GIY28450.1"/>
    <property type="molecule type" value="Genomic_DNA"/>
</dbReference>
<evidence type="ECO:0000256" key="1">
    <source>
        <dbReference type="SAM" id="MobiDB-lite"/>
    </source>
</evidence>
<accession>A0AAV4S488</accession>